<dbReference type="Proteomes" id="UP001500582">
    <property type="component" value="Unassembled WGS sequence"/>
</dbReference>
<comment type="caution">
    <text evidence="2">The sequence shown here is derived from an EMBL/GenBank/DDBJ whole genome shotgun (WGS) entry which is preliminary data.</text>
</comment>
<keyword evidence="3" id="KW-1185">Reference proteome</keyword>
<dbReference type="InterPro" id="IPR008969">
    <property type="entry name" value="CarboxyPept-like_regulatory"/>
</dbReference>
<reference evidence="3" key="1">
    <citation type="journal article" date="2019" name="Int. J. Syst. Evol. Microbiol.">
        <title>The Global Catalogue of Microorganisms (GCM) 10K type strain sequencing project: providing services to taxonomists for standard genome sequencing and annotation.</title>
        <authorList>
            <consortium name="The Broad Institute Genomics Platform"/>
            <consortium name="The Broad Institute Genome Sequencing Center for Infectious Disease"/>
            <person name="Wu L."/>
            <person name="Ma J."/>
        </authorList>
    </citation>
    <scope>NUCLEOTIDE SEQUENCE [LARGE SCALE GENOMIC DNA]</scope>
    <source>
        <strain evidence="3">JCM 17705</strain>
    </source>
</reference>
<feature type="signal peptide" evidence="1">
    <location>
        <begin position="1"/>
        <end position="20"/>
    </location>
</feature>
<name>A0ABP8G1B6_9SPHI</name>
<dbReference type="RefSeq" id="WP_345210089.1">
    <property type="nucleotide sequence ID" value="NZ_BAABFT010000002.1"/>
</dbReference>
<evidence type="ECO:0000313" key="3">
    <source>
        <dbReference type="Proteomes" id="UP001500582"/>
    </source>
</evidence>
<organism evidence="2 3">
    <name type="scientific">Mucilaginibacter gynuensis</name>
    <dbReference type="NCBI Taxonomy" id="1302236"/>
    <lineage>
        <taxon>Bacteria</taxon>
        <taxon>Pseudomonadati</taxon>
        <taxon>Bacteroidota</taxon>
        <taxon>Sphingobacteriia</taxon>
        <taxon>Sphingobacteriales</taxon>
        <taxon>Sphingobacteriaceae</taxon>
        <taxon>Mucilaginibacter</taxon>
    </lineage>
</organism>
<evidence type="ECO:0000256" key="1">
    <source>
        <dbReference type="SAM" id="SignalP"/>
    </source>
</evidence>
<dbReference type="EMBL" id="BAABFT010000002">
    <property type="protein sequence ID" value="GAA4315310.1"/>
    <property type="molecule type" value="Genomic_DNA"/>
</dbReference>
<evidence type="ECO:0008006" key="4">
    <source>
        <dbReference type="Google" id="ProtNLM"/>
    </source>
</evidence>
<accession>A0ABP8G1B6</accession>
<dbReference type="Gene3D" id="2.60.40.1120">
    <property type="entry name" value="Carboxypeptidase-like, regulatory domain"/>
    <property type="match status" value="1"/>
</dbReference>
<evidence type="ECO:0000313" key="2">
    <source>
        <dbReference type="EMBL" id="GAA4315310.1"/>
    </source>
</evidence>
<dbReference type="Pfam" id="PF13715">
    <property type="entry name" value="CarbopepD_reg_2"/>
    <property type="match status" value="1"/>
</dbReference>
<keyword evidence="1" id="KW-0732">Signal</keyword>
<dbReference type="SUPFAM" id="SSF49464">
    <property type="entry name" value="Carboxypeptidase regulatory domain-like"/>
    <property type="match status" value="1"/>
</dbReference>
<feature type="chain" id="PRO_5045942973" description="Carboxypeptidase-like protein" evidence="1">
    <location>
        <begin position="21"/>
        <end position="322"/>
    </location>
</feature>
<protein>
    <recommendedName>
        <fullName evidence="4">Carboxypeptidase-like protein</fullName>
    </recommendedName>
</protein>
<proteinExistence type="predicted"/>
<sequence>MKKGCIILLTFMLIQLNGFAQTYFGNVTDKKTKAPLAYVTVTLIKENIATSTDEKGAFRLASRKAQANDSLLFTFVGYIPVKIAAEALAKKRTIIMEEDEVILNQVNITSKEVKKKELKLNSFSVYDPGFTAMPDFYLNYVQVARKFISPNDISILKSVRVARLIRFPNDMASYNYKNGRTRFRIRIYDVDTLTGGPGKDICRDTIELQNNRNTFIEVDLSESKILITHKAFFIAVEWLLIPYNETITTAYEAYNDEVKNHKRGFARYTLEYDPVIYGVQPRGKNKIPGTWFMAVPNGKWMSAASHQYNADAAISAVIAVEK</sequence>
<gene>
    <name evidence="2" type="ORF">GCM10023149_11860</name>
</gene>